<dbReference type="GO" id="GO:0008168">
    <property type="term" value="F:methyltransferase activity"/>
    <property type="evidence" value="ECO:0007669"/>
    <property type="project" value="UniProtKB-KW"/>
</dbReference>
<gene>
    <name evidence="1" type="ORF">DFH01_06320</name>
</gene>
<dbReference type="AlphaFoldDB" id="A0A317FN15"/>
<keyword evidence="2" id="KW-1185">Reference proteome</keyword>
<dbReference type="Proteomes" id="UP000245765">
    <property type="component" value="Unassembled WGS sequence"/>
</dbReference>
<dbReference type="SUPFAM" id="SSF53335">
    <property type="entry name" value="S-adenosyl-L-methionine-dependent methyltransferases"/>
    <property type="match status" value="1"/>
</dbReference>
<keyword evidence="1" id="KW-0489">Methyltransferase</keyword>
<dbReference type="OrthoDB" id="5525831at2"/>
<dbReference type="GO" id="GO:0032259">
    <property type="term" value="P:methylation"/>
    <property type="evidence" value="ECO:0007669"/>
    <property type="project" value="UniProtKB-KW"/>
</dbReference>
<dbReference type="PANTHER" id="PTHR20974">
    <property type="entry name" value="UPF0585 PROTEIN CG18661"/>
    <property type="match status" value="1"/>
</dbReference>
<protein>
    <submittedName>
        <fullName evidence="1">SAM-dependent methyltransferase</fullName>
    </submittedName>
</protein>
<dbReference type="InterPro" id="IPR029063">
    <property type="entry name" value="SAM-dependent_MTases_sf"/>
</dbReference>
<comment type="caution">
    <text evidence="1">The sequence shown here is derived from an EMBL/GenBank/DDBJ whole genome shotgun (WGS) entry which is preliminary data.</text>
</comment>
<dbReference type="Gene3D" id="3.40.50.150">
    <property type="entry name" value="Vaccinia Virus protein VP39"/>
    <property type="match status" value="1"/>
</dbReference>
<name>A0A317FN15_9PROT</name>
<proteinExistence type="predicted"/>
<evidence type="ECO:0000313" key="2">
    <source>
        <dbReference type="Proteomes" id="UP000245765"/>
    </source>
</evidence>
<accession>A0A317FN15</accession>
<keyword evidence="1" id="KW-0808">Transferase</keyword>
<organism evidence="1 2">
    <name type="scientific">Falsiroseomonas bella</name>
    <dbReference type="NCBI Taxonomy" id="2184016"/>
    <lineage>
        <taxon>Bacteria</taxon>
        <taxon>Pseudomonadati</taxon>
        <taxon>Pseudomonadota</taxon>
        <taxon>Alphaproteobacteria</taxon>
        <taxon>Acetobacterales</taxon>
        <taxon>Roseomonadaceae</taxon>
        <taxon>Falsiroseomonas</taxon>
    </lineage>
</organism>
<dbReference type="RefSeq" id="WP_109869479.1">
    <property type="nucleotide sequence ID" value="NZ_QGNA01000001.1"/>
</dbReference>
<dbReference type="InterPro" id="IPR010342">
    <property type="entry name" value="DUF938"/>
</dbReference>
<dbReference type="PANTHER" id="PTHR20974:SF0">
    <property type="entry name" value="UPF0585 PROTEIN CG18661"/>
    <property type="match status" value="1"/>
</dbReference>
<dbReference type="EMBL" id="QGNA01000001">
    <property type="protein sequence ID" value="PWS38858.1"/>
    <property type="molecule type" value="Genomic_DNA"/>
</dbReference>
<sequence>MSGADARLFAPAVARNRDAILAVLRDVLPGSGLVLEVASGSGEHCAHLAAALPGLTFQPTDPSPEARVSCDAWCAGMPNVRPALALDAAAPGWPVDRADAVLCINMVHIAPWSAALGLLRGAARVLPAGGPLVLYGPWIRPGVETAPSNLDFDASLRARNPEWGLRRLEDLRAAAGDDFEAPAVTEMPANNVTLVLRRA</sequence>
<reference evidence="2" key="1">
    <citation type="submission" date="2018-05" db="EMBL/GenBank/DDBJ databases">
        <authorList>
            <person name="Du Z."/>
            <person name="Wang X."/>
        </authorList>
    </citation>
    <scope>NUCLEOTIDE SEQUENCE [LARGE SCALE GENOMIC DNA]</scope>
    <source>
        <strain evidence="2">CQN31</strain>
    </source>
</reference>
<dbReference type="Pfam" id="PF06080">
    <property type="entry name" value="DUF938"/>
    <property type="match status" value="1"/>
</dbReference>
<evidence type="ECO:0000313" key="1">
    <source>
        <dbReference type="EMBL" id="PWS38858.1"/>
    </source>
</evidence>